<reference evidence="8" key="1">
    <citation type="journal article" date="2021" name="Proc. Natl. Acad. Sci. U.S.A.">
        <title>A Catalog of Tens of Thousands of Viruses from Human Metagenomes Reveals Hidden Associations with Chronic Diseases.</title>
        <authorList>
            <person name="Tisza M.J."/>
            <person name="Buck C.B."/>
        </authorList>
    </citation>
    <scope>NUCLEOTIDE SEQUENCE</scope>
    <source>
        <strain evidence="8">Ctjel6</strain>
    </source>
</reference>
<name>A0A8S5N6Z0_9CAUD</name>
<keyword evidence="3" id="KW-0378">Hydrolase</keyword>
<evidence type="ECO:0000256" key="1">
    <source>
        <dbReference type="ARBA" id="ARBA00022612"/>
    </source>
</evidence>
<evidence type="ECO:0000256" key="4">
    <source>
        <dbReference type="ARBA" id="ARBA00022950"/>
    </source>
</evidence>
<dbReference type="NCBIfam" id="TIGR01543">
    <property type="entry name" value="proheadase_HK97"/>
    <property type="match status" value="1"/>
</dbReference>
<dbReference type="InterPro" id="IPR054613">
    <property type="entry name" value="Peptidase_S78_dom"/>
</dbReference>
<evidence type="ECO:0000259" key="7">
    <source>
        <dbReference type="Pfam" id="PF04586"/>
    </source>
</evidence>
<keyword evidence="1" id="KW-1188">Viral release from host cell</keyword>
<dbReference type="SUPFAM" id="SSF56563">
    <property type="entry name" value="Major capsid protein gp5"/>
    <property type="match status" value="1"/>
</dbReference>
<feature type="region of interest" description="Disordered" evidence="6">
    <location>
        <begin position="1"/>
        <end position="31"/>
    </location>
</feature>
<evidence type="ECO:0000256" key="2">
    <source>
        <dbReference type="ARBA" id="ARBA00022670"/>
    </source>
</evidence>
<keyword evidence="4" id="KW-0118">Viral capsid assembly</keyword>
<dbReference type="GO" id="GO:0046797">
    <property type="term" value="P:viral procapsid maturation"/>
    <property type="evidence" value="ECO:0007669"/>
    <property type="project" value="UniProtKB-KW"/>
</dbReference>
<evidence type="ECO:0000256" key="5">
    <source>
        <dbReference type="ARBA" id="ARBA00023045"/>
    </source>
</evidence>
<sequence length="679" mass="73217">MTKARQHPSMTGMRRRSADLTATPTETGDGAGWTITARAVPYGQSTEILPGWTEEIAPGALRATETGPLLFRDHEKPIGRITELRDADDGLEIDAVISATPLGDETRRLIADGVLTRMSIGFRPDADGYDVKHRADGGQHTIIRSATLYEISVVAFPAYADTPITDQRTAHTTTTGRQATPVTDPIDALEDAVNTAHTDIAALRDRIDGIETRDTAPAEHPLAAYESLGDYAKRAPGGLKFRDAVKSDASVQPPIWLGRIQARMAAKQRVTNALTHTTNLPSQGTSIAYSVYKEDDLKVVAYTEGTKVATGGMKDEEKTATIEGFAGGTQITRKTLTRADPAFINNMLERQAIKYAKQIESWNVQLVRETIIGVAAKQSVGGATKADAITADSLRDVIIDAQQRFDDSDQYVIDGLFLTWDLIKSIAKLGEEKRLLRWVGSDGAVANEGKIDPTAPISLSLYGVPVVPLPGSTLAAFYDRRAIVCQEAPGAPITLWRPGRAAARLHPRGLLRPACDRLPGGPRRPDHPAAGPGARFAAGCRRLRRSRPLRADAPGGPALDIQDRLSPMAFTVDLEKVRLVLTRELHLAGGASTIEPTEIADMVDDAVQMLRAYVGSSEIPDRIANRAVLEVARELNTRALNPGGVFSAFADAGSPVRLARDPLRAVYPMLAPYVRPGLA</sequence>
<accession>A0A8S5N6Z0</accession>
<protein>
    <submittedName>
        <fullName evidence="8">Prohead protease</fullName>
    </submittedName>
</protein>
<dbReference type="Pfam" id="PF04586">
    <property type="entry name" value="Peptidase_S78"/>
    <property type="match status" value="1"/>
</dbReference>
<keyword evidence="5" id="KW-1273">Viral capsid maturation</keyword>
<organism evidence="8">
    <name type="scientific">Siphoviridae sp. ctjel6</name>
    <dbReference type="NCBI Taxonomy" id="2826440"/>
    <lineage>
        <taxon>Viruses</taxon>
        <taxon>Duplodnaviria</taxon>
        <taxon>Heunggongvirae</taxon>
        <taxon>Uroviricota</taxon>
        <taxon>Caudoviricetes</taxon>
    </lineage>
</organism>
<proteinExistence type="predicted"/>
<evidence type="ECO:0000256" key="6">
    <source>
        <dbReference type="SAM" id="MobiDB-lite"/>
    </source>
</evidence>
<dbReference type="EMBL" id="BK015086">
    <property type="protein sequence ID" value="DAD90414.1"/>
    <property type="molecule type" value="Genomic_DNA"/>
</dbReference>
<keyword evidence="2 8" id="KW-0645">Protease</keyword>
<dbReference type="GO" id="GO:0006508">
    <property type="term" value="P:proteolysis"/>
    <property type="evidence" value="ECO:0007669"/>
    <property type="project" value="UniProtKB-KW"/>
</dbReference>
<dbReference type="Pfam" id="PF25209">
    <property type="entry name" value="Phage_capsid_4"/>
    <property type="match status" value="1"/>
</dbReference>
<evidence type="ECO:0000313" key="8">
    <source>
        <dbReference type="EMBL" id="DAD90414.1"/>
    </source>
</evidence>
<evidence type="ECO:0000256" key="3">
    <source>
        <dbReference type="ARBA" id="ARBA00022801"/>
    </source>
</evidence>
<dbReference type="GO" id="GO:0008233">
    <property type="term" value="F:peptidase activity"/>
    <property type="evidence" value="ECO:0007669"/>
    <property type="project" value="UniProtKB-KW"/>
</dbReference>
<feature type="domain" description="Prohead serine protease" evidence="7">
    <location>
        <begin position="28"/>
        <end position="168"/>
    </location>
</feature>
<dbReference type="InterPro" id="IPR006433">
    <property type="entry name" value="Prohead_protease"/>
</dbReference>